<dbReference type="Pfam" id="PF02481">
    <property type="entry name" value="DNA_processg_A"/>
    <property type="match status" value="1"/>
</dbReference>
<keyword evidence="4" id="KW-1185">Reference proteome</keyword>
<dbReference type="PANTHER" id="PTHR43022">
    <property type="entry name" value="PROTEIN SMF"/>
    <property type="match status" value="1"/>
</dbReference>
<dbReference type="Proteomes" id="UP000324104">
    <property type="component" value="Unassembled WGS sequence"/>
</dbReference>
<reference evidence="3 4" key="1">
    <citation type="submission" date="2019-08" db="EMBL/GenBank/DDBJ databases">
        <title>Archaea genome.</title>
        <authorList>
            <person name="Kajale S."/>
            <person name="Shouche Y."/>
            <person name="Deshpande N."/>
            <person name="Sharma A."/>
        </authorList>
    </citation>
    <scope>NUCLEOTIDE SEQUENCE [LARGE SCALE GENOMIC DNA]</scope>
    <source>
        <strain evidence="3 4">ESP3B_9</strain>
    </source>
</reference>
<dbReference type="EMBL" id="VTAW01000028">
    <property type="protein sequence ID" value="TYT60864.1"/>
    <property type="molecule type" value="Genomic_DNA"/>
</dbReference>
<organism evidence="3 4">
    <name type="scientific">Natrialba swarupiae</name>
    <dbReference type="NCBI Taxonomy" id="2448032"/>
    <lineage>
        <taxon>Archaea</taxon>
        <taxon>Methanobacteriati</taxon>
        <taxon>Methanobacteriota</taxon>
        <taxon>Stenosarchaea group</taxon>
        <taxon>Halobacteria</taxon>
        <taxon>Halobacteriales</taxon>
        <taxon>Natrialbaceae</taxon>
        <taxon>Natrialba</taxon>
    </lineage>
</organism>
<gene>
    <name evidence="3" type="ORF">FYC77_16690</name>
</gene>
<comment type="caution">
    <text evidence="3">The sequence shown here is derived from an EMBL/GenBank/DDBJ whole genome shotgun (WGS) entry which is preliminary data.</text>
</comment>
<dbReference type="InterPro" id="IPR003488">
    <property type="entry name" value="DprA"/>
</dbReference>
<proteinExistence type="inferred from homology"/>
<comment type="similarity">
    <text evidence="1">Belongs to the DprA/Smf family.</text>
</comment>
<dbReference type="RefSeq" id="WP_149082631.1">
    <property type="nucleotide sequence ID" value="NZ_VTAW01000028.1"/>
</dbReference>
<evidence type="ECO:0000256" key="1">
    <source>
        <dbReference type="ARBA" id="ARBA00006525"/>
    </source>
</evidence>
<dbReference type="PANTHER" id="PTHR43022:SF1">
    <property type="entry name" value="PROTEIN SMF"/>
    <property type="match status" value="1"/>
</dbReference>
<protein>
    <submittedName>
        <fullName evidence="3">DNA-processing protein DprA</fullName>
    </submittedName>
</protein>
<evidence type="ECO:0000259" key="2">
    <source>
        <dbReference type="Pfam" id="PF02481"/>
    </source>
</evidence>
<name>A0A5D5AIA7_9EURY</name>
<sequence>MNDLDPIVAGLNDNQNLNSKEVLELFVDLFTERGPEVVSQEIFTDYLKIKKLEGDEYSELSSEILSQLSTIDIGFYSDYIRNIEKNGIRFVPFYAPEYPDRLWKIADPPLCLYVDGDVNLLGDGVAIVGTRSATEHRLEFVREIARALVEMDKTVVSGLANGVDAAAHRGALEADGDTIAVLPGEVQKIVPASNRELGEQIQKKGALVSETSSKVGIHRGRFVERNRITSGISTAVIIGASGKTGGTIHQANFAMEQEKPRFLYESEIDDGQSPDKLYKKGFRGFHTLDELRKLLNSDFTPLNPDSTTPTKLDDY</sequence>
<accession>A0A5D5AIA7</accession>
<evidence type="ECO:0000313" key="4">
    <source>
        <dbReference type="Proteomes" id="UP000324104"/>
    </source>
</evidence>
<dbReference type="Gene3D" id="3.40.50.450">
    <property type="match status" value="1"/>
</dbReference>
<dbReference type="SUPFAM" id="SSF102405">
    <property type="entry name" value="MCP/YpsA-like"/>
    <property type="match status" value="1"/>
</dbReference>
<dbReference type="InterPro" id="IPR057666">
    <property type="entry name" value="DrpA_SLOG"/>
</dbReference>
<evidence type="ECO:0000313" key="3">
    <source>
        <dbReference type="EMBL" id="TYT60864.1"/>
    </source>
</evidence>
<dbReference type="GO" id="GO:0009294">
    <property type="term" value="P:DNA-mediated transformation"/>
    <property type="evidence" value="ECO:0007669"/>
    <property type="project" value="InterPro"/>
</dbReference>
<dbReference type="AlphaFoldDB" id="A0A5D5AIA7"/>
<feature type="domain" description="Smf/DprA SLOG" evidence="2">
    <location>
        <begin position="91"/>
        <end position="273"/>
    </location>
</feature>